<dbReference type="AlphaFoldDB" id="A0A9N9X0L3"/>
<keyword evidence="5" id="KW-0732">Signal</keyword>
<evidence type="ECO:0000256" key="5">
    <source>
        <dbReference type="SAM" id="SignalP"/>
    </source>
</evidence>
<evidence type="ECO:0000256" key="2">
    <source>
        <dbReference type="ARBA" id="ARBA00022737"/>
    </source>
</evidence>
<accession>A0A9N9X0L3</accession>
<keyword evidence="1" id="KW-0433">Leucine-rich repeat</keyword>
<name>A0A9N9X0L3_9DIPT</name>
<gene>
    <name evidence="6" type="ORF">CHIRRI_LOCUS13914</name>
</gene>
<reference evidence="6" key="1">
    <citation type="submission" date="2022-01" db="EMBL/GenBank/DDBJ databases">
        <authorList>
            <person name="King R."/>
        </authorList>
    </citation>
    <scope>NUCLEOTIDE SEQUENCE</scope>
</reference>
<dbReference type="EMBL" id="OU895880">
    <property type="protein sequence ID" value="CAG9811105.1"/>
    <property type="molecule type" value="Genomic_DNA"/>
</dbReference>
<feature type="coiled-coil region" evidence="3">
    <location>
        <begin position="260"/>
        <end position="421"/>
    </location>
</feature>
<dbReference type="PANTHER" id="PTHR24366">
    <property type="entry name" value="IG(IMMUNOGLOBULIN) AND LRR(LEUCINE RICH REPEAT) DOMAINS"/>
    <property type="match status" value="1"/>
</dbReference>
<evidence type="ECO:0000313" key="7">
    <source>
        <dbReference type="Proteomes" id="UP001153620"/>
    </source>
</evidence>
<evidence type="ECO:0000256" key="3">
    <source>
        <dbReference type="SAM" id="Coils"/>
    </source>
</evidence>
<reference evidence="6" key="2">
    <citation type="submission" date="2022-10" db="EMBL/GenBank/DDBJ databases">
        <authorList>
            <consortium name="ENA_rothamsted_submissions"/>
            <consortium name="culmorum"/>
            <person name="King R."/>
        </authorList>
    </citation>
    <scope>NUCLEOTIDE SEQUENCE</scope>
</reference>
<feature type="chain" id="PRO_5040154763" evidence="5">
    <location>
        <begin position="21"/>
        <end position="440"/>
    </location>
</feature>
<protein>
    <submittedName>
        <fullName evidence="6">Uncharacterized protein</fullName>
    </submittedName>
</protein>
<feature type="signal peptide" evidence="5">
    <location>
        <begin position="1"/>
        <end position="20"/>
    </location>
</feature>
<evidence type="ECO:0000256" key="4">
    <source>
        <dbReference type="SAM" id="MobiDB-lite"/>
    </source>
</evidence>
<dbReference type="SUPFAM" id="SSF52058">
    <property type="entry name" value="L domain-like"/>
    <property type="match status" value="1"/>
</dbReference>
<dbReference type="SMART" id="SM00369">
    <property type="entry name" value="LRR_TYP"/>
    <property type="match status" value="2"/>
</dbReference>
<sequence>MKILCIITCCLLSFSSFSSSIYLECSYYHRTYDTIGSIYICIIHNDLNILSIQSAFINGAFGDLSSDKSNDQVLGITETYNKIHFFPRGLNNVFKRLKMIEFKQCGLLEIHQSDLMHLTRLEYLDLDKNNIEVIEDGLFDFNPSMRFIFFSNNKIFEIHPEVFDHLTKLRYLYMERNQCINMNARDSLHGVKDVIKQFKLNCPSPGNLNSRLSSSKDEARLMRMSLKIDAFGSDLQRCQNSIFGLTRELSSLERSSQALNAENLRKLESVEANLRAARAENSQRIQNLDVKASSLEKTLKSFDVEDLQNKTQNLESSFDSLKASEAETTKKLQTLEKALKNTDEDLQSFRQDVLSALQEIRNKLEENSENIERKAADKIDAMSMSLIATQTQTFVDIKDQIRKLETDLNALQAIYVKTQKEHETTCDAEQDDGKIDDSIA</sequence>
<keyword evidence="7" id="KW-1185">Reference proteome</keyword>
<dbReference type="Pfam" id="PF13855">
    <property type="entry name" value="LRR_8"/>
    <property type="match status" value="1"/>
</dbReference>
<dbReference type="Gene3D" id="3.80.10.10">
    <property type="entry name" value="Ribonuclease Inhibitor"/>
    <property type="match status" value="1"/>
</dbReference>
<feature type="region of interest" description="Disordered" evidence="4">
    <location>
        <begin position="421"/>
        <end position="440"/>
    </location>
</feature>
<dbReference type="InterPro" id="IPR003591">
    <property type="entry name" value="Leu-rich_rpt_typical-subtyp"/>
</dbReference>
<keyword evidence="2" id="KW-0677">Repeat</keyword>
<organism evidence="6 7">
    <name type="scientific">Chironomus riparius</name>
    <dbReference type="NCBI Taxonomy" id="315576"/>
    <lineage>
        <taxon>Eukaryota</taxon>
        <taxon>Metazoa</taxon>
        <taxon>Ecdysozoa</taxon>
        <taxon>Arthropoda</taxon>
        <taxon>Hexapoda</taxon>
        <taxon>Insecta</taxon>
        <taxon>Pterygota</taxon>
        <taxon>Neoptera</taxon>
        <taxon>Endopterygota</taxon>
        <taxon>Diptera</taxon>
        <taxon>Nematocera</taxon>
        <taxon>Chironomoidea</taxon>
        <taxon>Chironomidae</taxon>
        <taxon>Chironominae</taxon>
        <taxon>Chironomus</taxon>
    </lineage>
</organism>
<dbReference type="InterPro" id="IPR032675">
    <property type="entry name" value="LRR_dom_sf"/>
</dbReference>
<proteinExistence type="predicted"/>
<dbReference type="PANTHER" id="PTHR24366:SF96">
    <property type="entry name" value="LEUCINE RICH REPEAT CONTAINING 53"/>
    <property type="match status" value="1"/>
</dbReference>
<evidence type="ECO:0000313" key="6">
    <source>
        <dbReference type="EMBL" id="CAG9811105.1"/>
    </source>
</evidence>
<dbReference type="PROSITE" id="PS51450">
    <property type="entry name" value="LRR"/>
    <property type="match status" value="1"/>
</dbReference>
<keyword evidence="3" id="KW-0175">Coiled coil</keyword>
<dbReference type="Proteomes" id="UP001153620">
    <property type="component" value="Chromosome 4"/>
</dbReference>
<dbReference type="OrthoDB" id="10251250at2759"/>
<dbReference type="InterPro" id="IPR001611">
    <property type="entry name" value="Leu-rich_rpt"/>
</dbReference>
<evidence type="ECO:0000256" key="1">
    <source>
        <dbReference type="ARBA" id="ARBA00022614"/>
    </source>
</evidence>